<reference evidence="2 3" key="1">
    <citation type="submission" date="2024-01" db="EMBL/GenBank/DDBJ databases">
        <authorList>
            <consortium name="Genoscope - CEA"/>
            <person name="William W."/>
        </authorList>
    </citation>
    <scope>NUCLEOTIDE SEQUENCE [LARGE SCALE GENOMIC DNA]</scope>
    <source>
        <strain evidence="2 3">29B2s-10</strain>
    </source>
</reference>
<feature type="chain" id="PRO_5045238944" evidence="1">
    <location>
        <begin position="22"/>
        <end position="420"/>
    </location>
</feature>
<evidence type="ECO:0000313" key="3">
    <source>
        <dbReference type="Proteomes" id="UP001497600"/>
    </source>
</evidence>
<organism evidence="2 3">
    <name type="scientific">[Candida] anglica</name>
    <dbReference type="NCBI Taxonomy" id="148631"/>
    <lineage>
        <taxon>Eukaryota</taxon>
        <taxon>Fungi</taxon>
        <taxon>Dikarya</taxon>
        <taxon>Ascomycota</taxon>
        <taxon>Saccharomycotina</taxon>
        <taxon>Pichiomycetes</taxon>
        <taxon>Debaryomycetaceae</taxon>
        <taxon>Kurtzmaniella</taxon>
    </lineage>
</organism>
<evidence type="ECO:0000313" key="2">
    <source>
        <dbReference type="EMBL" id="CAK7914261.1"/>
    </source>
</evidence>
<dbReference type="EMBL" id="OZ004258">
    <property type="protein sequence ID" value="CAK7914261.1"/>
    <property type="molecule type" value="Genomic_DNA"/>
</dbReference>
<feature type="signal peptide" evidence="1">
    <location>
        <begin position="1"/>
        <end position="21"/>
    </location>
</feature>
<name>A0ABP0EG26_9ASCO</name>
<dbReference type="Proteomes" id="UP001497600">
    <property type="component" value="Chromosome F"/>
</dbReference>
<accession>A0ABP0EG26</accession>
<proteinExistence type="predicted"/>
<sequence>MLRLFQLLFILITLHIKYTLGTWYYQEAKPCDPSGSGFVPFTGFKIYREFKFLKLNPIPVHYLLLTHCSHGKVDYQAILKTPKASVNWDQPFCLLKPRLGKLLPLSPADTVADLVGEDGEDDMREHTQIFNKTEESWWRNSIRNFIKIKVEDKLEKLTKGKFIQYTSQRSKQHREDIQKSSPQKVLEWEARDLVCYKLARRKKYAKRDLTYYMPDTFVGGLFECPISSEKKKEMFVKMTANEILQPLNNFRCDEFTARPIMPLIADDGTKQWIQSIIGALNPSFIQTIPYLSTATPLNLRFSSTDTPDMHSQTWASRINVNEEYNYSDPDIHYISKAVALTADYLNKLIIFDLSSLPVKYGASRSHKLENPETTTILLNQIQNFNNMEHKFITWMALMPSSLVKKTLLKLQEVWDNSNIQ</sequence>
<keyword evidence="3" id="KW-1185">Reference proteome</keyword>
<gene>
    <name evidence="2" type="ORF">CAAN4_F15610</name>
</gene>
<protein>
    <submittedName>
        <fullName evidence="2">Uncharacterized protein</fullName>
    </submittedName>
</protein>
<evidence type="ECO:0000256" key="1">
    <source>
        <dbReference type="SAM" id="SignalP"/>
    </source>
</evidence>
<keyword evidence="1" id="KW-0732">Signal</keyword>